<gene>
    <name evidence="3" type="ORF">BU112_08650</name>
</gene>
<organism evidence="3 4">
    <name type="scientific">Staphylococcus shinii</name>
    <dbReference type="NCBI Taxonomy" id="2912228"/>
    <lineage>
        <taxon>Bacteria</taxon>
        <taxon>Bacillati</taxon>
        <taxon>Bacillota</taxon>
        <taxon>Bacilli</taxon>
        <taxon>Bacillales</taxon>
        <taxon>Staphylococcaceae</taxon>
        <taxon>Staphylococcus</taxon>
    </lineage>
</organism>
<sequence length="163" mass="18905">MENYNNMHESGKTVMRLSATITVAILLIAFTIFNVVNYVWLEWIDKEQMKWIIIIGVSIALLYLIISVIFIPIYRYKIFKYNIDDNVVTVRNGLWFVSVMKVPLFRIQNVDTHEGILMRKYKLANLTLSTAGGNISIKFINKTTATRLKQQIKSVNKDKNQSN</sequence>
<feature type="domain" description="YdbS-like PH" evidence="2">
    <location>
        <begin position="76"/>
        <end position="152"/>
    </location>
</feature>
<dbReference type="Pfam" id="PF03703">
    <property type="entry name" value="bPH_2"/>
    <property type="match status" value="1"/>
</dbReference>
<dbReference type="InterPro" id="IPR005182">
    <property type="entry name" value="YdbS-like_PH"/>
</dbReference>
<dbReference type="PANTHER" id="PTHR34473">
    <property type="entry name" value="UPF0699 TRANSMEMBRANE PROTEIN YDBS"/>
    <property type="match status" value="1"/>
</dbReference>
<evidence type="ECO:0000256" key="1">
    <source>
        <dbReference type="SAM" id="Phobius"/>
    </source>
</evidence>
<comment type="caution">
    <text evidence="3">The sequence shown here is derived from an EMBL/GenBank/DDBJ whole genome shotgun (WGS) entry which is preliminary data.</text>
</comment>
<dbReference type="PANTHER" id="PTHR34473:SF2">
    <property type="entry name" value="UPF0699 TRANSMEMBRANE PROTEIN YDBT"/>
    <property type="match status" value="1"/>
</dbReference>
<dbReference type="Proteomes" id="UP000286317">
    <property type="component" value="Unassembled WGS sequence"/>
</dbReference>
<dbReference type="EMBL" id="QXUF01000056">
    <property type="protein sequence ID" value="RIN00327.1"/>
    <property type="molecule type" value="Genomic_DNA"/>
</dbReference>
<evidence type="ECO:0000259" key="2">
    <source>
        <dbReference type="Pfam" id="PF03703"/>
    </source>
</evidence>
<dbReference type="AlphaFoldDB" id="A0A418IEQ2"/>
<keyword evidence="1" id="KW-0472">Membrane</keyword>
<accession>A0A418IEQ2</accession>
<reference evidence="3 4" key="1">
    <citation type="journal article" date="2016" name="Front. Microbiol.">
        <title>Comprehensive Phylogenetic Analysis of Bovine Non-aureus Staphylococci Species Based on Whole-Genome Sequencing.</title>
        <authorList>
            <person name="Naushad S."/>
            <person name="Barkema H.W."/>
            <person name="Luby C."/>
            <person name="Condas L.A."/>
            <person name="Nobrega D.B."/>
            <person name="Carson D.A."/>
            <person name="De Buck J."/>
        </authorList>
    </citation>
    <scope>NUCLEOTIDE SEQUENCE [LARGE SCALE GENOMIC DNA]</scope>
    <source>
        <strain evidence="3 4">SNUC 4554</strain>
    </source>
</reference>
<dbReference type="OrthoDB" id="1750577at2"/>
<dbReference type="RefSeq" id="WP_119585985.1">
    <property type="nucleotide sequence ID" value="NZ_JAWVBH010000001.1"/>
</dbReference>
<feature type="transmembrane region" description="Helical" evidence="1">
    <location>
        <begin position="52"/>
        <end position="74"/>
    </location>
</feature>
<keyword evidence="4" id="KW-1185">Reference proteome</keyword>
<evidence type="ECO:0000313" key="4">
    <source>
        <dbReference type="Proteomes" id="UP000286317"/>
    </source>
</evidence>
<proteinExistence type="predicted"/>
<keyword evidence="1" id="KW-0812">Transmembrane</keyword>
<keyword evidence="1" id="KW-1133">Transmembrane helix</keyword>
<name>A0A418IEQ2_9STAP</name>
<feature type="transmembrane region" description="Helical" evidence="1">
    <location>
        <begin position="21"/>
        <end position="40"/>
    </location>
</feature>
<protein>
    <recommendedName>
        <fullName evidence="2">YdbS-like PH domain-containing protein</fullName>
    </recommendedName>
</protein>
<evidence type="ECO:0000313" key="3">
    <source>
        <dbReference type="EMBL" id="RIN00327.1"/>
    </source>
</evidence>